<evidence type="ECO:0000313" key="6">
    <source>
        <dbReference type="Proteomes" id="UP001152320"/>
    </source>
</evidence>
<evidence type="ECO:0000256" key="3">
    <source>
        <dbReference type="SAM" id="Phobius"/>
    </source>
</evidence>
<dbReference type="Gene3D" id="3.80.10.10">
    <property type="entry name" value="Ribonuclease Inhibitor"/>
    <property type="match status" value="3"/>
</dbReference>
<dbReference type="AlphaFoldDB" id="A0A9Q1HG67"/>
<dbReference type="Proteomes" id="UP001152320">
    <property type="component" value="Chromosome 4"/>
</dbReference>
<keyword evidence="3" id="KW-0812">Transmembrane</keyword>
<dbReference type="InterPro" id="IPR032675">
    <property type="entry name" value="LRR_dom_sf"/>
</dbReference>
<gene>
    <name evidence="5" type="ORF">HOLleu_11044</name>
</gene>
<dbReference type="InterPro" id="IPR003591">
    <property type="entry name" value="Leu-rich_rpt_typical-subtyp"/>
</dbReference>
<evidence type="ECO:0000256" key="1">
    <source>
        <dbReference type="ARBA" id="ARBA00022614"/>
    </source>
</evidence>
<accession>A0A9Q1HG67</accession>
<feature type="transmembrane region" description="Helical" evidence="3">
    <location>
        <begin position="418"/>
        <end position="437"/>
    </location>
</feature>
<protein>
    <submittedName>
        <fullName evidence="5">Leucine-rich repeat-containing protein 15</fullName>
    </submittedName>
</protein>
<comment type="caution">
    <text evidence="5">The sequence shown here is derived from an EMBL/GenBank/DDBJ whole genome shotgun (WGS) entry which is preliminary data.</text>
</comment>
<reference evidence="5" key="1">
    <citation type="submission" date="2021-10" db="EMBL/GenBank/DDBJ databases">
        <title>Tropical sea cucumber genome reveals ecological adaptation and Cuvierian tubules defense mechanism.</title>
        <authorList>
            <person name="Chen T."/>
        </authorList>
    </citation>
    <scope>NUCLEOTIDE SEQUENCE</scope>
    <source>
        <strain evidence="5">Nanhai2018</strain>
        <tissue evidence="5">Muscle</tissue>
    </source>
</reference>
<evidence type="ECO:0000256" key="2">
    <source>
        <dbReference type="ARBA" id="ARBA00022737"/>
    </source>
</evidence>
<dbReference type="InterPro" id="IPR001611">
    <property type="entry name" value="Leu-rich_rpt"/>
</dbReference>
<evidence type="ECO:0000313" key="5">
    <source>
        <dbReference type="EMBL" id="KAJ8043783.1"/>
    </source>
</evidence>
<keyword evidence="6" id="KW-1185">Reference proteome</keyword>
<keyword evidence="2" id="KW-0677">Repeat</keyword>
<evidence type="ECO:0000256" key="4">
    <source>
        <dbReference type="SAM" id="SignalP"/>
    </source>
</evidence>
<dbReference type="OrthoDB" id="6363818at2759"/>
<feature type="chain" id="PRO_5040427328" evidence="4">
    <location>
        <begin position="28"/>
        <end position="457"/>
    </location>
</feature>
<feature type="signal peptide" evidence="4">
    <location>
        <begin position="1"/>
        <end position="27"/>
    </location>
</feature>
<keyword evidence="4" id="KW-0732">Signal</keyword>
<keyword evidence="1" id="KW-0433">Leucine-rich repeat</keyword>
<dbReference type="Pfam" id="PF13855">
    <property type="entry name" value="LRR_8"/>
    <property type="match status" value="2"/>
</dbReference>
<dbReference type="EMBL" id="JAIZAY010000004">
    <property type="protein sequence ID" value="KAJ8043783.1"/>
    <property type="molecule type" value="Genomic_DNA"/>
</dbReference>
<keyword evidence="3" id="KW-0472">Membrane</keyword>
<dbReference type="PROSITE" id="PS51450">
    <property type="entry name" value="LRR"/>
    <property type="match status" value="3"/>
</dbReference>
<name>A0A9Q1HG67_HOLLE</name>
<dbReference type="PANTHER" id="PTHR24366">
    <property type="entry name" value="IG(IMMUNOGLOBULIN) AND LRR(LEUCINE RICH REPEAT) DOMAINS"/>
    <property type="match status" value="1"/>
</dbReference>
<dbReference type="SUPFAM" id="SSF52058">
    <property type="entry name" value="L domain-like"/>
    <property type="match status" value="1"/>
</dbReference>
<proteinExistence type="predicted"/>
<sequence length="457" mass="51003">MTSCTTMDMFFNFFLIAMTMPFGLTDTAPLPQRNNQTAPICSEVCKFDEWFQRAHCEKRALGKVPLPSGCEGAIILELQGNSITYVDTELLSGYRNVKTLDISNNEISALEPETFVTMSDLKNLLLSDNQLMYIQNGTFSGTENHLQRLFLNGNQISNLTKDAFSGLHAVAALYLNNNQLEFLAATIFRGLYNMQYINLSMNHLTLIAAHTFKSLLNLRFLYLDNNKLSWLPNGLFTGLRSLEEVHLSHNALLYMSSPGSLGVHNNFSLLDLSHNNLTEPGNILPYLTIAERFYFGGNPYICDCDFLLVQQWYNNKPDKERSSYATSPVLCRLDSLAFNIDDVVIGVTSCDTGSATSSPRYTGIPDASLKQETTEVTKSPVLAQKNILDAVLTSPVSTSPLINDNKIQNVTQIEDKTFGVTIYCAVVLTLFFVLWTAKSVHSIVLRKKCKPFKGTVK</sequence>
<dbReference type="SMART" id="SM00369">
    <property type="entry name" value="LRR_TYP"/>
    <property type="match status" value="7"/>
</dbReference>
<keyword evidence="3" id="KW-1133">Transmembrane helix</keyword>
<organism evidence="5 6">
    <name type="scientific">Holothuria leucospilota</name>
    <name type="common">Black long sea cucumber</name>
    <name type="synonym">Mertensiothuria leucospilota</name>
    <dbReference type="NCBI Taxonomy" id="206669"/>
    <lineage>
        <taxon>Eukaryota</taxon>
        <taxon>Metazoa</taxon>
        <taxon>Echinodermata</taxon>
        <taxon>Eleutherozoa</taxon>
        <taxon>Echinozoa</taxon>
        <taxon>Holothuroidea</taxon>
        <taxon>Aspidochirotacea</taxon>
        <taxon>Aspidochirotida</taxon>
        <taxon>Holothuriidae</taxon>
        <taxon>Holothuria</taxon>
    </lineage>
</organism>